<keyword evidence="1" id="KW-0472">Membrane</keyword>
<feature type="domain" description="VWFD" evidence="4">
    <location>
        <begin position="1451"/>
        <end position="1629"/>
    </location>
</feature>
<evidence type="ECO:0000256" key="2">
    <source>
        <dbReference type="SAM" id="SignalP"/>
    </source>
</evidence>
<feature type="domain" description="SUEL-type lectin" evidence="3">
    <location>
        <begin position="35"/>
        <end position="121"/>
    </location>
</feature>
<sequence>MSSGQGAVKVIVLLAVILPVLSGPWAGRTIQTQQACQNTVLHLGCLPGEALDISFANYGHIGTKDCGWPMPPGGCRARNSLTIVQGMCQGKQQCHVSASDAVFGDPCLYVIKYLEVKYECKGSEEPCEPKEHTSIDDIWRSAGHNSTGRAEAELLDDQGLAEGWYRFVSEAGGEMPTACVPVNSCGTRFPVWMDGTVPTVNQTQDVTGCINQGGCCDNTVNLKVKNCSTFLVYKLSPLPAGFPSAYCADIFPKLRGAPTLNYQAGQTESYFLCDFDGPTWSNITWVVEWLLDDTVILTEQMPGWVQTAYLDQADILLNTEVSCQVHGHFDGSNVTTVPDKSDPFYAGIVVGPQDLTVHEDGGPANFTVHSTIALNCDVMIVNNNGYLGRPDALLDQCSLSFGTGSWGINHTQTVTVWAIRDFQTDGDQYVQIDVIPSSADCDVTPSGNTQDVLVHSRVWRCWAVSCNCGVAVREGDDVITIDMCDGPFGHTAPAVRLKSQKEPAKGMRVTRSRSGRNFKVSLPSGAEVRTDTYSWGMNLHVKVPSDDFGKTEGLFGTFDHDGKNDFRTRDGTISDTNAFSSSWRIPAGQSLFDSLPDPADTAGQAMTSRYDGSVLCACTTNGPNCGDPNTVPTFRNDVDIDITDTLVQRRARGPRYLRSTRVPDKSTPAPFLVGANATWPTPSGITQENATWPTPSGITLENATAMCKEAAMTSTAFAACAMLSNVDVFSGVEDCVEDIKLTDNLAFLQQAAMLMEELCREEALKNVTLYDQKDENSTALPPAFVGSSLCPGRCSLRGQCVNATCHCDTGYTSSDCSVDMTRPPALVAVRHGRTCDVRSGVCDVIGVVGDGFLDSRSLRCHVERGSDAASGRQRSALPATAAFMSFREVECTVDQDVLIIDGNPDENTGIPVSNVTVAISNDGRLNSDMLQVTIYDSHCQECDETGVCRPKENACEIKGFCYSVNGSHPADNSRYCNPSVNRRGWTYRPDLEEQQPKYIVGIAVGTAVGTVVLVLAVAFVLKIKKQKRSVSPGHITPSVMSSGQGAVKVIVLLAVIMPVLSGPWAGRTIHNHQACESMTLHLGCLPGEALDISFANYGHIGTKDCGSPMPPGGCRAPDSLAIVRGMCQGKQRCSVPAANAVFGDPCQNVGKYLEVNYECKGSEDPCEPKEHDSIDDIWRSAGHNSTGRAEAELLDDQGLAEGWYRFVSEAGGEMPTACVPVNSCGTRFPVWMDGTVPTVNQTQDVTGCINQGGCCDSTVNLKVKNCSTFLVYKLSPLPAAHPSAYCADMFPKLRGAPTLNYQADQTESYFLCDFDGPDWSNITWVVEWLLDDTVILTEQMPGWVQTAYLDQADILLNTEVSCQVHGHFVGSNITTVPDKSDPFYAGIVVGPQDLTVHEDGGPANFTVHSTIALNCDVMIVNNNGYLGRPDVLLDQCSLSFGTGSWGIDNPQTVTVWAIRDFQTDGDQYVQIDVIPSADCDVTPSGNTHGVLVHSRVWRCWAVSCNCGVAVREGDDVITIDMCDGPFGQTAPAVRLKSQKEPAKGMRVTRSRSGRNFKVSLPSGAEVRTDAYNWGMNLHVKVPSDDFGKTEGLFGTFDHDSSNDFRASDETISDSNAFSWSWRIPAGQSLFDSLPDNADTAGQAMTSRYDGSVLCACTTNGPNCGDPNTVPTFRNDFDIDITDTLVQRRARGPRYLRSTRVTDKSTRAPFPVGANATWPTPSGITLENATVMCKEAAMTSPAFAACAMLSNVDVFSGVEDCVEDIKLTDNLAFLQQAAMLMEELCREEALKNVTLYDQKDENSTALPPSFVGSSLCPGRCSLRGQCVNATCHCDTGYTSSDCSVDMTKPPALVAVRHGHTCDVRSGVCDVIGVVGDGFLDSRSLRCHVERHTDTARGRQRSALPATAAFMSFREVECTVDQDVLIIDGNPDENTGIPVSNVTVAISNDGRLNSDMLQVTIYDSYCQECDETGVCRPKVNACEIKGFCYPVNGSHPADNSRYCNPSINRSDWTHRPDTEEQQPKYIVGIAVGTAVGTVVLVLAVAFILKIKKQKSVSLQVE</sequence>
<dbReference type="Gene3D" id="2.60.120.260">
    <property type="entry name" value="Galactose-binding domain-like"/>
    <property type="match status" value="1"/>
</dbReference>
<feature type="domain" description="VWFD" evidence="4">
    <location>
        <begin position="412"/>
        <end position="591"/>
    </location>
</feature>
<dbReference type="eggNOG" id="KOG1217">
    <property type="taxonomic scope" value="Eukaryota"/>
</dbReference>
<dbReference type="InterPro" id="IPR043159">
    <property type="entry name" value="Lectin_gal-bd_sf"/>
</dbReference>
<dbReference type="InterPro" id="IPR001846">
    <property type="entry name" value="VWF_type-D"/>
</dbReference>
<dbReference type="PROSITE" id="PS51233">
    <property type="entry name" value="VWFD"/>
    <property type="match status" value="2"/>
</dbReference>
<dbReference type="FunFam" id="2.60.120.740:FF:000001">
    <property type="entry name" value="Adhesion G protein-coupled receptor L2"/>
    <property type="match status" value="2"/>
</dbReference>
<evidence type="ECO:0000259" key="4">
    <source>
        <dbReference type="PROSITE" id="PS51233"/>
    </source>
</evidence>
<feature type="domain" description="SUEL-type lectin" evidence="3">
    <location>
        <begin position="1074"/>
        <end position="1160"/>
    </location>
</feature>
<keyword evidence="1" id="KW-0812">Transmembrane</keyword>
<dbReference type="PANTHER" id="PTHR46780">
    <property type="entry name" value="PROTEIN EVA-1"/>
    <property type="match status" value="1"/>
</dbReference>
<feature type="transmembrane region" description="Helical" evidence="1">
    <location>
        <begin position="2023"/>
        <end position="2046"/>
    </location>
</feature>
<dbReference type="Gene3D" id="2.10.25.10">
    <property type="entry name" value="Laminin"/>
    <property type="match status" value="1"/>
</dbReference>
<name>C3XWI9_BRAFL</name>
<dbReference type="Gene3D" id="2.60.120.740">
    <property type="match status" value="2"/>
</dbReference>
<feature type="transmembrane region" description="Helical" evidence="1">
    <location>
        <begin position="1045"/>
        <end position="1065"/>
    </location>
</feature>
<dbReference type="PROSITE" id="PS50228">
    <property type="entry name" value="SUEL_LECTIN"/>
    <property type="match status" value="2"/>
</dbReference>
<feature type="chain" id="PRO_5002933256" evidence="2">
    <location>
        <begin position="23"/>
        <end position="2059"/>
    </location>
</feature>
<dbReference type="eggNOG" id="KOG4729">
    <property type="taxonomic scope" value="Eukaryota"/>
</dbReference>
<dbReference type="InterPro" id="IPR058727">
    <property type="entry name" value="Helical_Vwde"/>
</dbReference>
<protein>
    <submittedName>
        <fullName evidence="5">Uncharacterized protein</fullName>
    </submittedName>
</protein>
<dbReference type="CDD" id="cd22827">
    <property type="entry name" value="Gal_Rha_Lectin_SUL-I-like"/>
    <property type="match status" value="2"/>
</dbReference>
<keyword evidence="2" id="KW-0732">Signal</keyword>
<dbReference type="InParanoid" id="C3XWI9"/>
<dbReference type="EMBL" id="GG666471">
    <property type="protein sequence ID" value="EEN67723.1"/>
    <property type="molecule type" value="Genomic_DNA"/>
</dbReference>
<evidence type="ECO:0000313" key="5">
    <source>
        <dbReference type="EMBL" id="EEN67723.1"/>
    </source>
</evidence>
<feature type="signal peptide" evidence="2">
    <location>
        <begin position="1"/>
        <end position="22"/>
    </location>
</feature>
<organism>
    <name type="scientific">Branchiostoma floridae</name>
    <name type="common">Florida lancelet</name>
    <name type="synonym">Amphioxus</name>
    <dbReference type="NCBI Taxonomy" id="7739"/>
    <lineage>
        <taxon>Eukaryota</taxon>
        <taxon>Metazoa</taxon>
        <taxon>Chordata</taxon>
        <taxon>Cephalochordata</taxon>
        <taxon>Leptocardii</taxon>
        <taxon>Amphioxiformes</taxon>
        <taxon>Branchiostomatidae</taxon>
        <taxon>Branchiostoma</taxon>
    </lineage>
</organism>
<dbReference type="GO" id="GO:0030246">
    <property type="term" value="F:carbohydrate binding"/>
    <property type="evidence" value="ECO:0007669"/>
    <property type="project" value="InterPro"/>
</dbReference>
<proteinExistence type="predicted"/>
<accession>C3XWI9</accession>
<reference evidence="5" key="1">
    <citation type="journal article" date="2008" name="Nature">
        <title>The amphioxus genome and the evolution of the chordate karyotype.</title>
        <authorList>
            <consortium name="US DOE Joint Genome Institute (JGI-PGF)"/>
            <person name="Putnam N.H."/>
            <person name="Butts T."/>
            <person name="Ferrier D.E.K."/>
            <person name="Furlong R.F."/>
            <person name="Hellsten U."/>
            <person name="Kawashima T."/>
            <person name="Robinson-Rechavi M."/>
            <person name="Shoguchi E."/>
            <person name="Terry A."/>
            <person name="Yu J.-K."/>
            <person name="Benito-Gutierrez E.L."/>
            <person name="Dubchak I."/>
            <person name="Garcia-Fernandez J."/>
            <person name="Gibson-Brown J.J."/>
            <person name="Grigoriev I.V."/>
            <person name="Horton A.C."/>
            <person name="de Jong P.J."/>
            <person name="Jurka J."/>
            <person name="Kapitonov V.V."/>
            <person name="Kohara Y."/>
            <person name="Kuroki Y."/>
            <person name="Lindquist E."/>
            <person name="Lucas S."/>
            <person name="Osoegawa K."/>
            <person name="Pennacchio L.A."/>
            <person name="Salamov A.A."/>
            <person name="Satou Y."/>
            <person name="Sauka-Spengler T."/>
            <person name="Schmutz J."/>
            <person name="Shin-I T."/>
            <person name="Toyoda A."/>
            <person name="Bronner-Fraser M."/>
            <person name="Fujiyama A."/>
            <person name="Holland L.Z."/>
            <person name="Holland P.W.H."/>
            <person name="Satoh N."/>
            <person name="Rokhsar D.S."/>
        </authorList>
    </citation>
    <scope>NUCLEOTIDE SEQUENCE [LARGE SCALE GENOMIC DNA]</scope>
    <source>
        <strain evidence="5">S238N-H82</strain>
        <tissue evidence="5">Testes</tissue>
    </source>
</reference>
<dbReference type="Pfam" id="PF02140">
    <property type="entry name" value="SUEL_Lectin"/>
    <property type="match status" value="2"/>
</dbReference>
<dbReference type="InterPro" id="IPR000922">
    <property type="entry name" value="Lectin_gal-bd_dom"/>
</dbReference>
<dbReference type="Pfam" id="PF26129">
    <property type="entry name" value="Vwde"/>
    <property type="match status" value="2"/>
</dbReference>
<keyword evidence="1" id="KW-1133">Transmembrane helix</keyword>
<dbReference type="Pfam" id="PF00094">
    <property type="entry name" value="VWD"/>
    <property type="match status" value="2"/>
</dbReference>
<feature type="transmembrane region" description="Helical" evidence="1">
    <location>
        <begin position="998"/>
        <end position="1021"/>
    </location>
</feature>
<evidence type="ECO:0000256" key="1">
    <source>
        <dbReference type="SAM" id="Phobius"/>
    </source>
</evidence>
<gene>
    <name evidence="5" type="ORF">BRAFLDRAFT_63596</name>
</gene>
<evidence type="ECO:0000259" key="3">
    <source>
        <dbReference type="PROSITE" id="PS50228"/>
    </source>
</evidence>